<dbReference type="GO" id="GO:0005524">
    <property type="term" value="F:ATP binding"/>
    <property type="evidence" value="ECO:0007669"/>
    <property type="project" value="UniProtKB-KW"/>
</dbReference>
<feature type="domain" description="ABC transmembrane type-1" evidence="12">
    <location>
        <begin position="42"/>
        <end position="329"/>
    </location>
</feature>
<sequence length="611" mass="63825">MSYGRGALLAGADIGTTRDARTLRVGLGVMFRGCAESPVAAAVAIGAGSVNAACMVLAAKAVGWGTEHVVVASFDEGRFLPGAAAAGALFVLAVSLLRILTIIFRGVATGTVQFRNEAETRKAIVRAYLRLGISWHRRRPAGQLVSRAVSDAETAWDPMQHFPFAVGMSVMLLLVMLDIGLIDPWLALVAAILIPLVFAANLLYQRVLAPRARAAQRERALVSGLAHEAVAGRQVIRTLGITDGEITRFAAAADASRAANRRMGNAGAVFDPAIELMPPLAALLILAIGVDRVEGGHLGVGALVEVIYLLITTAIPLNIIARFLGVLPLGVAGHTRVEDVLTATERPAHGHRGADAGPRGASVALEGVGFGYRGSAERAAVRELSLDIRPGAVVAVVGATGAGKSTLLSLLAHLVEADLGVVALNGVDTRQLAPDAVRRDTALVTQNAFLFADTVRANVTLGAQATDADLHRALRIAAADEFVARLPEGPDTVLDADAQLSGGQRQRIALARAVFRRPGLLLLDDATSALDPLVERSVVDALRAEYAGDERRTTVVLVGHRAATVALADTVVFLAGGRVLARGRHAELLDTEPAYAALLGAYRAEDSADTL</sequence>
<evidence type="ECO:0000256" key="10">
    <source>
        <dbReference type="SAM" id="Phobius"/>
    </source>
</evidence>
<dbReference type="PANTHER" id="PTHR24221">
    <property type="entry name" value="ATP-BINDING CASSETTE SUB-FAMILY B"/>
    <property type="match status" value="1"/>
</dbReference>
<organism evidence="13 14">
    <name type="scientific">Nocardia bovistercoris</name>
    <dbReference type="NCBI Taxonomy" id="2785916"/>
    <lineage>
        <taxon>Bacteria</taxon>
        <taxon>Bacillati</taxon>
        <taxon>Actinomycetota</taxon>
        <taxon>Actinomycetes</taxon>
        <taxon>Mycobacteriales</taxon>
        <taxon>Nocardiaceae</taxon>
        <taxon>Nocardia</taxon>
    </lineage>
</organism>
<feature type="transmembrane region" description="Helical" evidence="10">
    <location>
        <begin position="296"/>
        <end position="320"/>
    </location>
</feature>
<evidence type="ECO:0000256" key="1">
    <source>
        <dbReference type="ARBA" id="ARBA00004429"/>
    </source>
</evidence>
<keyword evidence="8 10" id="KW-0472">Membrane</keyword>
<dbReference type="EMBL" id="JADMLG010000011">
    <property type="protein sequence ID" value="MBH0779542.1"/>
    <property type="molecule type" value="Genomic_DNA"/>
</dbReference>
<dbReference type="InterPro" id="IPR039421">
    <property type="entry name" value="Type_1_exporter"/>
</dbReference>
<dbReference type="InterPro" id="IPR036640">
    <property type="entry name" value="ABC1_TM_sf"/>
</dbReference>
<evidence type="ECO:0000256" key="8">
    <source>
        <dbReference type="ARBA" id="ARBA00023136"/>
    </source>
</evidence>
<dbReference type="Pfam" id="PF00005">
    <property type="entry name" value="ABC_tran"/>
    <property type="match status" value="1"/>
</dbReference>
<keyword evidence="3 10" id="KW-0812">Transmembrane</keyword>
<evidence type="ECO:0000256" key="6">
    <source>
        <dbReference type="ARBA" id="ARBA00022967"/>
    </source>
</evidence>
<dbReference type="InterPro" id="IPR003593">
    <property type="entry name" value="AAA+_ATPase"/>
</dbReference>
<evidence type="ECO:0000256" key="5">
    <source>
        <dbReference type="ARBA" id="ARBA00022840"/>
    </source>
</evidence>
<dbReference type="AlphaFoldDB" id="A0A931N5A5"/>
<keyword evidence="2" id="KW-1003">Cell membrane</keyword>
<feature type="transmembrane region" description="Helical" evidence="10">
    <location>
        <begin position="79"/>
        <end position="100"/>
    </location>
</feature>
<keyword evidence="4" id="KW-0547">Nucleotide-binding</keyword>
<evidence type="ECO:0000313" key="13">
    <source>
        <dbReference type="EMBL" id="MBH0779542.1"/>
    </source>
</evidence>
<feature type="transmembrane region" description="Helical" evidence="10">
    <location>
        <begin position="39"/>
        <end position="59"/>
    </location>
</feature>
<keyword evidence="6" id="KW-1278">Translocase</keyword>
<evidence type="ECO:0000259" key="11">
    <source>
        <dbReference type="PROSITE" id="PS50893"/>
    </source>
</evidence>
<keyword evidence="7 10" id="KW-1133">Transmembrane helix</keyword>
<dbReference type="SUPFAM" id="SSF52540">
    <property type="entry name" value="P-loop containing nucleoside triphosphate hydrolases"/>
    <property type="match status" value="1"/>
</dbReference>
<dbReference type="InterPro" id="IPR003439">
    <property type="entry name" value="ABC_transporter-like_ATP-bd"/>
</dbReference>
<dbReference type="PROSITE" id="PS50929">
    <property type="entry name" value="ABC_TM1F"/>
    <property type="match status" value="1"/>
</dbReference>
<dbReference type="SMART" id="SM00382">
    <property type="entry name" value="AAA"/>
    <property type="match status" value="1"/>
</dbReference>
<dbReference type="InterPro" id="IPR027417">
    <property type="entry name" value="P-loop_NTPase"/>
</dbReference>
<dbReference type="InterPro" id="IPR011527">
    <property type="entry name" value="ABC1_TM_dom"/>
</dbReference>
<protein>
    <submittedName>
        <fullName evidence="13">ABC transporter ATP-binding protein</fullName>
    </submittedName>
</protein>
<feature type="transmembrane region" description="Helical" evidence="10">
    <location>
        <begin position="185"/>
        <end position="204"/>
    </location>
</feature>
<evidence type="ECO:0000256" key="9">
    <source>
        <dbReference type="ARBA" id="ARBA00023455"/>
    </source>
</evidence>
<dbReference type="Pfam" id="PF00664">
    <property type="entry name" value="ABC_membrane"/>
    <property type="match status" value="1"/>
</dbReference>
<dbReference type="InterPro" id="IPR017871">
    <property type="entry name" value="ABC_transporter-like_CS"/>
</dbReference>
<evidence type="ECO:0000256" key="2">
    <source>
        <dbReference type="ARBA" id="ARBA00022519"/>
    </source>
</evidence>
<name>A0A931N5A5_9NOCA</name>
<dbReference type="SUPFAM" id="SSF90123">
    <property type="entry name" value="ABC transporter transmembrane region"/>
    <property type="match status" value="1"/>
</dbReference>
<feature type="domain" description="ABC transporter" evidence="11">
    <location>
        <begin position="363"/>
        <end position="601"/>
    </location>
</feature>
<dbReference type="GO" id="GO:0034040">
    <property type="term" value="F:ATPase-coupled lipid transmembrane transporter activity"/>
    <property type="evidence" value="ECO:0007669"/>
    <property type="project" value="TreeGrafter"/>
</dbReference>
<evidence type="ECO:0000259" key="12">
    <source>
        <dbReference type="PROSITE" id="PS50929"/>
    </source>
</evidence>
<gene>
    <name evidence="13" type="ORF">IT779_25050</name>
</gene>
<feature type="transmembrane region" description="Helical" evidence="10">
    <location>
        <begin position="162"/>
        <end position="179"/>
    </location>
</feature>
<evidence type="ECO:0000313" key="14">
    <source>
        <dbReference type="Proteomes" id="UP000655751"/>
    </source>
</evidence>
<dbReference type="PROSITE" id="PS50893">
    <property type="entry name" value="ABC_TRANSPORTER_2"/>
    <property type="match status" value="1"/>
</dbReference>
<dbReference type="PANTHER" id="PTHR24221:SF654">
    <property type="entry name" value="ATP-BINDING CASSETTE SUB-FAMILY B MEMBER 6"/>
    <property type="match status" value="1"/>
</dbReference>
<reference evidence="13" key="1">
    <citation type="submission" date="2020-11" db="EMBL/GenBank/DDBJ databases">
        <title>Nocardia NEAU-351.nov., a novel actinomycete isolated from the cow dung.</title>
        <authorList>
            <person name="Zhang X."/>
        </authorList>
    </citation>
    <scope>NUCLEOTIDE SEQUENCE</scope>
    <source>
        <strain evidence="13">NEAU-351</strain>
    </source>
</reference>
<evidence type="ECO:0000256" key="3">
    <source>
        <dbReference type="ARBA" id="ARBA00022692"/>
    </source>
</evidence>
<proteinExistence type="inferred from homology"/>
<dbReference type="GO" id="GO:0005886">
    <property type="term" value="C:plasma membrane"/>
    <property type="evidence" value="ECO:0007669"/>
    <property type="project" value="UniProtKB-SubCell"/>
</dbReference>
<evidence type="ECO:0000256" key="7">
    <source>
        <dbReference type="ARBA" id="ARBA00022989"/>
    </source>
</evidence>
<comment type="subcellular location">
    <subcellularLocation>
        <location evidence="1">Cell inner membrane</location>
        <topology evidence="1">Multi-pass membrane protein</topology>
    </subcellularLocation>
</comment>
<keyword evidence="2" id="KW-0997">Cell inner membrane</keyword>
<keyword evidence="14" id="KW-1185">Reference proteome</keyword>
<dbReference type="GO" id="GO:0016887">
    <property type="term" value="F:ATP hydrolysis activity"/>
    <property type="evidence" value="ECO:0007669"/>
    <property type="project" value="InterPro"/>
</dbReference>
<comment type="caution">
    <text evidence="13">The sequence shown here is derived from an EMBL/GenBank/DDBJ whole genome shotgun (WGS) entry which is preliminary data.</text>
</comment>
<dbReference type="Gene3D" id="1.20.1560.10">
    <property type="entry name" value="ABC transporter type 1, transmembrane domain"/>
    <property type="match status" value="1"/>
</dbReference>
<dbReference type="Proteomes" id="UP000655751">
    <property type="component" value="Unassembled WGS sequence"/>
</dbReference>
<feature type="transmembrane region" description="Helical" evidence="10">
    <location>
        <begin position="269"/>
        <end position="290"/>
    </location>
</feature>
<evidence type="ECO:0000256" key="4">
    <source>
        <dbReference type="ARBA" id="ARBA00022741"/>
    </source>
</evidence>
<accession>A0A931N5A5</accession>
<dbReference type="Gene3D" id="3.40.50.300">
    <property type="entry name" value="P-loop containing nucleotide triphosphate hydrolases"/>
    <property type="match status" value="1"/>
</dbReference>
<comment type="similarity">
    <text evidence="9">Belongs to the ABC transporter superfamily. Siderophore-Fe(3+) uptake transporter (SIUT) (TC 3.A.1.21) family.</text>
</comment>
<keyword evidence="5 13" id="KW-0067">ATP-binding</keyword>
<dbReference type="PROSITE" id="PS00211">
    <property type="entry name" value="ABC_TRANSPORTER_1"/>
    <property type="match status" value="1"/>
</dbReference>
<dbReference type="GO" id="GO:0140359">
    <property type="term" value="F:ABC-type transporter activity"/>
    <property type="evidence" value="ECO:0007669"/>
    <property type="project" value="InterPro"/>
</dbReference>
<dbReference type="RefSeq" id="WP_196151852.1">
    <property type="nucleotide sequence ID" value="NZ_JADMLG010000011.1"/>
</dbReference>